<dbReference type="SMART" id="SM00498">
    <property type="entry name" value="FH2"/>
    <property type="match status" value="1"/>
</dbReference>
<dbReference type="WBParaSite" id="TCLT_0000275801-mRNA-1">
    <property type="protein sequence ID" value="TCLT_0000275801-mRNA-1"/>
    <property type="gene ID" value="TCLT_0000275801"/>
</dbReference>
<gene>
    <name evidence="3" type="ORF">TCLT_LOCUS2759</name>
</gene>
<dbReference type="Gene3D" id="1.20.58.2220">
    <property type="entry name" value="Formin, FH2 domain"/>
    <property type="match status" value="1"/>
</dbReference>
<name>A0A0N5CRA8_THECL</name>
<dbReference type="EMBL" id="UYYF01000680">
    <property type="protein sequence ID" value="VDM98883.1"/>
    <property type="molecule type" value="Genomic_DNA"/>
</dbReference>
<reference evidence="5" key="1">
    <citation type="submission" date="2017-02" db="UniProtKB">
        <authorList>
            <consortium name="WormBaseParasite"/>
        </authorList>
    </citation>
    <scope>IDENTIFICATION</scope>
</reference>
<dbReference type="PANTHER" id="PTHR46345:SF8">
    <property type="entry name" value="FORMIN 3, ISOFORM B"/>
    <property type="match status" value="1"/>
</dbReference>
<accession>A0A0N5CRA8</accession>
<dbReference type="InterPro" id="IPR011989">
    <property type="entry name" value="ARM-like"/>
</dbReference>
<protein>
    <submittedName>
        <fullName evidence="5">FH2 domain-containing protein</fullName>
    </submittedName>
</protein>
<dbReference type="AlphaFoldDB" id="A0A0N5CRA8"/>
<dbReference type="OrthoDB" id="1668162at2759"/>
<evidence type="ECO:0000256" key="1">
    <source>
        <dbReference type="SAM" id="MobiDB-lite"/>
    </source>
</evidence>
<dbReference type="OMA" id="KEYYCAS"/>
<feature type="region of interest" description="Disordered" evidence="1">
    <location>
        <begin position="90"/>
        <end position="124"/>
    </location>
</feature>
<reference evidence="3 4" key="2">
    <citation type="submission" date="2018-11" db="EMBL/GenBank/DDBJ databases">
        <authorList>
            <consortium name="Pathogen Informatics"/>
        </authorList>
    </citation>
    <scope>NUCLEOTIDE SEQUENCE [LARGE SCALE GENOMIC DNA]</scope>
</reference>
<proteinExistence type="predicted"/>
<evidence type="ECO:0000313" key="5">
    <source>
        <dbReference type="WBParaSite" id="TCLT_0000275801-mRNA-1"/>
    </source>
</evidence>
<evidence type="ECO:0000313" key="4">
    <source>
        <dbReference type="Proteomes" id="UP000276776"/>
    </source>
</evidence>
<dbReference type="SUPFAM" id="SSF101447">
    <property type="entry name" value="Formin homology 2 domain (FH2 domain)"/>
    <property type="match status" value="1"/>
</dbReference>
<dbReference type="PROSITE" id="PS51444">
    <property type="entry name" value="FH2"/>
    <property type="match status" value="1"/>
</dbReference>
<sequence length="823" mass="92991">MDIGDKDLSHEASFYDDDTFVTTRTNLDSSVASSSGSYKTAFNDSNCVGKLHRSSLDFVFTSDNAESERILCEKQSKKCKILNVHNQSQSGCSNGISESNKEPATPVSVPQDLHKSSHTKNLHENEGRNVQVIISELLSKKISDEVKAKNLASLNHIILQCKNYMQRYSVRQDLIALGLLNALPDLIESRNQKIESELEIFFTSESNDNLVGSGNRQPIDAFQAAYLKLKHTPSAEILLDILELIGRIQPSSKKLRGVINYLQTNSRNEGVQTEIFKVFKRPRSSSRIKRSNHFRMNTQNIPFIDDDLSTIISMEEQTVTKTEKSCSPKKQSALPNLEKLTNEKRKNDLVPSLIPPPPPLPPPAPEFLNPLMRKQPAVIGSPVVVKAQSVYKKRCLTNTVAWETIKPESVVKLSTIWSDQSGSNVEFNEHERERLEKVFERMKKSDFRAFTTRTRSRLNTCDIKNNTDTVEGLTEKRALNLGIVLARFRPLTLEQLIQKIQSHEIDELSVDYLSSLLKHFPTSEELIYFQKIENTGHLKDAELFCFLAAQKPFLKLRVELKVLADNIVNDVMLQLESAHMLLVASDKLYNYASLNIFFHRCLQYGNFLNQSTFAAGASGFVLSSLLSALNTKGNGAASNTRLVDILAEYADENLRHVVKMLEFLEPAKKHSIDDIEKSEAALRRSLEISLKNLQDCGDSDLHAHYSPIIMDSIAKCGQLSRLIKKIRKNEMQLKEYYCASKLNLENIIEILYQALKLFQESLIRADARVSRSDRLWRSRANAGSDIADVVSRIQLNENQHGIIKCSKVKSIIDIINLNSHSEK</sequence>
<dbReference type="Pfam" id="PF02181">
    <property type="entry name" value="FH2"/>
    <property type="match status" value="1"/>
</dbReference>
<evidence type="ECO:0000259" key="2">
    <source>
        <dbReference type="PROSITE" id="PS51444"/>
    </source>
</evidence>
<dbReference type="InterPro" id="IPR015425">
    <property type="entry name" value="FH2_Formin"/>
</dbReference>
<dbReference type="InterPro" id="IPR042201">
    <property type="entry name" value="FH2_Formin_sf"/>
</dbReference>
<dbReference type="Proteomes" id="UP000276776">
    <property type="component" value="Unassembled WGS sequence"/>
</dbReference>
<organism evidence="5">
    <name type="scientific">Thelazia callipaeda</name>
    <name type="common">Oriental eyeworm</name>
    <name type="synonym">Parasitic nematode</name>
    <dbReference type="NCBI Taxonomy" id="103827"/>
    <lineage>
        <taxon>Eukaryota</taxon>
        <taxon>Metazoa</taxon>
        <taxon>Ecdysozoa</taxon>
        <taxon>Nematoda</taxon>
        <taxon>Chromadorea</taxon>
        <taxon>Rhabditida</taxon>
        <taxon>Spirurina</taxon>
        <taxon>Spiruromorpha</taxon>
        <taxon>Thelazioidea</taxon>
        <taxon>Thelaziidae</taxon>
        <taxon>Thelazia</taxon>
    </lineage>
</organism>
<feature type="domain" description="FH2" evidence="2">
    <location>
        <begin position="387"/>
        <end position="784"/>
    </location>
</feature>
<evidence type="ECO:0000313" key="3">
    <source>
        <dbReference type="EMBL" id="VDM98883.1"/>
    </source>
</evidence>
<dbReference type="Gene3D" id="1.25.10.10">
    <property type="entry name" value="Leucine-rich Repeat Variant"/>
    <property type="match status" value="1"/>
</dbReference>
<keyword evidence="4" id="KW-1185">Reference proteome</keyword>
<dbReference type="SUPFAM" id="SSF48371">
    <property type="entry name" value="ARM repeat"/>
    <property type="match status" value="1"/>
</dbReference>
<dbReference type="STRING" id="103827.A0A0N5CRA8"/>
<dbReference type="PANTHER" id="PTHR46345">
    <property type="entry name" value="INVERTED FORMIN-2"/>
    <property type="match status" value="1"/>
</dbReference>
<dbReference type="InterPro" id="IPR016024">
    <property type="entry name" value="ARM-type_fold"/>
</dbReference>